<dbReference type="SUPFAM" id="SSF110296">
    <property type="entry name" value="Oligoxyloglucan reducing end-specific cellobiohydrolase"/>
    <property type="match status" value="1"/>
</dbReference>
<dbReference type="InterPro" id="IPR015943">
    <property type="entry name" value="WD40/YVTN_repeat-like_dom_sf"/>
</dbReference>
<reference evidence="1 2" key="1">
    <citation type="submission" date="2019-02" db="EMBL/GenBank/DDBJ databases">
        <title>Deep-cultivation of Planctomycetes and their phenomic and genomic characterization uncovers novel biology.</title>
        <authorList>
            <person name="Wiegand S."/>
            <person name="Jogler M."/>
            <person name="Boedeker C."/>
            <person name="Pinto D."/>
            <person name="Vollmers J."/>
            <person name="Rivas-Marin E."/>
            <person name="Kohn T."/>
            <person name="Peeters S.H."/>
            <person name="Heuer A."/>
            <person name="Rast P."/>
            <person name="Oberbeckmann S."/>
            <person name="Bunk B."/>
            <person name="Jeske O."/>
            <person name="Meyerdierks A."/>
            <person name="Storesund J.E."/>
            <person name="Kallscheuer N."/>
            <person name="Luecker S."/>
            <person name="Lage O.M."/>
            <person name="Pohl T."/>
            <person name="Merkel B.J."/>
            <person name="Hornburger P."/>
            <person name="Mueller R.-W."/>
            <person name="Bruemmer F."/>
            <person name="Labrenz M."/>
            <person name="Spormann A.M."/>
            <person name="Op den Camp H."/>
            <person name="Overmann J."/>
            <person name="Amann R."/>
            <person name="Jetten M.S.M."/>
            <person name="Mascher T."/>
            <person name="Medema M.H."/>
            <person name="Devos D.P."/>
            <person name="Kaster A.-K."/>
            <person name="Ovreas L."/>
            <person name="Rohde M."/>
            <person name="Galperin M.Y."/>
            <person name="Jogler C."/>
        </authorList>
    </citation>
    <scope>NUCLEOTIDE SEQUENCE [LARGE SCALE GENOMIC DNA]</scope>
    <source>
        <strain evidence="1 2">ETA_A8</strain>
    </source>
</reference>
<dbReference type="Gene3D" id="2.130.10.10">
    <property type="entry name" value="YVTN repeat-like/Quinoprotein amine dehydrogenase"/>
    <property type="match status" value="1"/>
</dbReference>
<sequence length="296" mass="31996">MPLSPLFVAVGHRGLRMTSTDGKTWSNAQTGKEGEVYRAVSFGNGRFAAVGTFGGANIYASTADGTTWQTGTRDAKYVSYLRGLGFGQDKFLGLGGDPGSVGDSKPFVMTSADGQTWSDVTPIAGRNMLRRVCYGNERFVAVGDRGRRAASKDGKEWIDTEKVKAIDTLIDVTFGNGLFVGVGLHGLRMSSADGVTWSERLTGEEGEHINSVLWTGERFVAVGQGATYHSTDGLKWDRQPNTNAPLIAVFGEKQFVGSNWRGRLLHSTDAITWTDVFQAEHHVEALAFGHLDVKTP</sequence>
<name>A0A517YDD9_9BACT</name>
<proteinExistence type="predicted"/>
<dbReference type="KEGG" id="aagg:ETAA8_33440"/>
<gene>
    <name evidence="1" type="ORF">ETAA8_33440</name>
</gene>
<dbReference type="RefSeq" id="WP_145090206.1">
    <property type="nucleotide sequence ID" value="NZ_CP036274.1"/>
</dbReference>
<protein>
    <recommendedName>
        <fullName evidence="3">Photosynthesis system II assembly factor Ycf48/Hcf136-like domain-containing protein</fullName>
    </recommendedName>
</protein>
<evidence type="ECO:0000313" key="2">
    <source>
        <dbReference type="Proteomes" id="UP000315017"/>
    </source>
</evidence>
<dbReference type="Proteomes" id="UP000315017">
    <property type="component" value="Chromosome"/>
</dbReference>
<dbReference type="OrthoDB" id="6987826at2"/>
<evidence type="ECO:0000313" key="1">
    <source>
        <dbReference type="EMBL" id="QDU28244.1"/>
    </source>
</evidence>
<dbReference type="EMBL" id="CP036274">
    <property type="protein sequence ID" value="QDU28244.1"/>
    <property type="molecule type" value="Genomic_DNA"/>
</dbReference>
<keyword evidence="2" id="KW-1185">Reference proteome</keyword>
<accession>A0A517YDD9</accession>
<evidence type="ECO:0008006" key="3">
    <source>
        <dbReference type="Google" id="ProtNLM"/>
    </source>
</evidence>
<organism evidence="1 2">
    <name type="scientific">Anatilimnocola aggregata</name>
    <dbReference type="NCBI Taxonomy" id="2528021"/>
    <lineage>
        <taxon>Bacteria</taxon>
        <taxon>Pseudomonadati</taxon>
        <taxon>Planctomycetota</taxon>
        <taxon>Planctomycetia</taxon>
        <taxon>Pirellulales</taxon>
        <taxon>Pirellulaceae</taxon>
        <taxon>Anatilimnocola</taxon>
    </lineage>
</organism>
<dbReference type="AlphaFoldDB" id="A0A517YDD9"/>